<feature type="transmembrane region" description="Helical" evidence="2">
    <location>
        <begin position="93"/>
        <end position="111"/>
    </location>
</feature>
<dbReference type="EMBL" id="CAJNIZ010043442">
    <property type="protein sequence ID" value="CAE7660494.1"/>
    <property type="molecule type" value="Genomic_DNA"/>
</dbReference>
<accession>A0A812VZG1</accession>
<dbReference type="OrthoDB" id="415020at2759"/>
<reference evidence="3" key="1">
    <citation type="submission" date="2021-02" db="EMBL/GenBank/DDBJ databases">
        <authorList>
            <person name="Dougan E. K."/>
            <person name="Rhodes N."/>
            <person name="Thang M."/>
            <person name="Chan C."/>
        </authorList>
    </citation>
    <scope>NUCLEOTIDE SEQUENCE</scope>
</reference>
<evidence type="ECO:0000256" key="1">
    <source>
        <dbReference type="SAM" id="MobiDB-lite"/>
    </source>
</evidence>
<feature type="region of interest" description="Disordered" evidence="1">
    <location>
        <begin position="31"/>
        <end position="80"/>
    </location>
</feature>
<organism evidence="3 4">
    <name type="scientific">Symbiodinium pilosum</name>
    <name type="common">Dinoflagellate</name>
    <dbReference type="NCBI Taxonomy" id="2952"/>
    <lineage>
        <taxon>Eukaryota</taxon>
        <taxon>Sar</taxon>
        <taxon>Alveolata</taxon>
        <taxon>Dinophyceae</taxon>
        <taxon>Suessiales</taxon>
        <taxon>Symbiodiniaceae</taxon>
        <taxon>Symbiodinium</taxon>
    </lineage>
</organism>
<proteinExistence type="predicted"/>
<keyword evidence="2" id="KW-0812">Transmembrane</keyword>
<feature type="compositionally biased region" description="Gly residues" evidence="1">
    <location>
        <begin position="41"/>
        <end position="50"/>
    </location>
</feature>
<keyword evidence="2" id="KW-0472">Membrane</keyword>
<keyword evidence="4" id="KW-1185">Reference proteome</keyword>
<sequence>DAPYMCKAKTNGKSPSDYYCVEQNSDCEVYEGRRPCEGPPGDEGGAGEAGDAGPIGEDGRTGDPGMAVEAPPPTKPAGRARSFLAQGASPAELVGAVAVNCMLALLVFANLRGKIKDRMDGK</sequence>
<comment type="caution">
    <text evidence="3">The sequence shown here is derived from an EMBL/GenBank/DDBJ whole genome shotgun (WGS) entry which is preliminary data.</text>
</comment>
<gene>
    <name evidence="3" type="ORF">SPIL2461_LOCUS17901</name>
</gene>
<evidence type="ECO:0000313" key="4">
    <source>
        <dbReference type="Proteomes" id="UP000649617"/>
    </source>
</evidence>
<name>A0A812VZG1_SYMPI</name>
<dbReference type="AlphaFoldDB" id="A0A812VZG1"/>
<evidence type="ECO:0000256" key="2">
    <source>
        <dbReference type="SAM" id="Phobius"/>
    </source>
</evidence>
<feature type="non-terminal residue" evidence="3">
    <location>
        <position position="1"/>
    </location>
</feature>
<protein>
    <submittedName>
        <fullName evidence="3">Uncharacterized protein</fullName>
    </submittedName>
</protein>
<evidence type="ECO:0000313" key="3">
    <source>
        <dbReference type="EMBL" id="CAE7660494.1"/>
    </source>
</evidence>
<dbReference type="Proteomes" id="UP000649617">
    <property type="component" value="Unassembled WGS sequence"/>
</dbReference>
<feature type="non-terminal residue" evidence="3">
    <location>
        <position position="122"/>
    </location>
</feature>
<keyword evidence="2" id="KW-1133">Transmembrane helix</keyword>